<reference evidence="4 5" key="1">
    <citation type="submission" date="2021-10" db="EMBL/GenBank/DDBJ databases">
        <title>Anaerobic single-cell dispensing facilitates the cultivation of human gut bacteria.</title>
        <authorList>
            <person name="Afrizal A."/>
        </authorList>
    </citation>
    <scope>NUCLEOTIDE SEQUENCE [LARGE SCALE GENOMIC DNA]</scope>
    <source>
        <strain evidence="4 5">CLA-AA-H270</strain>
    </source>
</reference>
<dbReference type="AlphaFoldDB" id="A0AAW4W0C3"/>
<dbReference type="EMBL" id="JAJEPX010000001">
    <property type="protein sequence ID" value="MCC2175658.1"/>
    <property type="molecule type" value="Genomic_DNA"/>
</dbReference>
<evidence type="ECO:0000313" key="4">
    <source>
        <dbReference type="EMBL" id="MCC2175658.1"/>
    </source>
</evidence>
<dbReference type="Pfam" id="PF00395">
    <property type="entry name" value="SLH"/>
    <property type="match status" value="2"/>
</dbReference>
<keyword evidence="5" id="KW-1185">Reference proteome</keyword>
<keyword evidence="1" id="KW-0677">Repeat</keyword>
<dbReference type="Pfam" id="PF18998">
    <property type="entry name" value="Flg_new_2"/>
    <property type="match status" value="1"/>
</dbReference>
<dbReference type="PROSITE" id="PS51272">
    <property type="entry name" value="SLH"/>
    <property type="match status" value="2"/>
</dbReference>
<dbReference type="InterPro" id="IPR043772">
    <property type="entry name" value="MBG_3"/>
</dbReference>
<dbReference type="RefSeq" id="WP_227599930.1">
    <property type="nucleotide sequence ID" value="NZ_JAJEPX010000001.1"/>
</dbReference>
<gene>
    <name evidence="4" type="ORF">LKD22_00690</name>
</gene>
<dbReference type="InterPro" id="IPR001119">
    <property type="entry name" value="SLH_dom"/>
</dbReference>
<accession>A0AAW4W0C3</accession>
<evidence type="ECO:0000256" key="1">
    <source>
        <dbReference type="ARBA" id="ARBA00022737"/>
    </source>
</evidence>
<dbReference type="Pfam" id="PF18887">
    <property type="entry name" value="MBG_3"/>
    <property type="match status" value="1"/>
</dbReference>
<evidence type="ECO:0000256" key="2">
    <source>
        <dbReference type="SAM" id="SignalP"/>
    </source>
</evidence>
<feature type="domain" description="SLH" evidence="3">
    <location>
        <begin position="1167"/>
        <end position="1224"/>
    </location>
</feature>
<dbReference type="InterPro" id="IPR044060">
    <property type="entry name" value="Bacterial_rp_domain"/>
</dbReference>
<organism evidence="4 5">
    <name type="scientific">Agathobaculum butyriciproducens</name>
    <dbReference type="NCBI Taxonomy" id="1628085"/>
    <lineage>
        <taxon>Bacteria</taxon>
        <taxon>Bacillati</taxon>
        <taxon>Bacillota</taxon>
        <taxon>Clostridia</taxon>
        <taxon>Eubacteriales</taxon>
        <taxon>Butyricicoccaceae</taxon>
        <taxon>Agathobaculum</taxon>
    </lineage>
</organism>
<protein>
    <submittedName>
        <fullName evidence="4">S-layer homology domain-containing protein</fullName>
    </submittedName>
</protein>
<feature type="chain" id="PRO_5043700266" evidence="2">
    <location>
        <begin position="28"/>
        <end position="1224"/>
    </location>
</feature>
<name>A0AAW4W0C3_9FIRM</name>
<feature type="signal peptide" evidence="2">
    <location>
        <begin position="1"/>
        <end position="27"/>
    </location>
</feature>
<evidence type="ECO:0000259" key="3">
    <source>
        <dbReference type="PROSITE" id="PS51272"/>
    </source>
</evidence>
<evidence type="ECO:0000313" key="5">
    <source>
        <dbReference type="Proteomes" id="UP001298753"/>
    </source>
</evidence>
<sequence>MKRLKTAFSAVLALSMALGMVVIPAGAADGTYQNAVYPERICRKARPTTSIRINRNGTPVVEKSITVSIPTGDEPYKDMYTADALFQDLTVNQEAKCDITLHAEDKTIVDENTDNGVTFRREEEPNKQTNEIDVHWDMIVTCNAKAGQTYHIKAECNGLSDELEIVLISEEGSKEETPIIDWITSAKGTYGQTWNEMVDVSGCSATLNGTELSGTFEVVNGETVPNIGDKYRLKFTSEDGKYTVESEEFSAEIQPKPLIITAESAEKVYDGEPLVKDGYTAGKLVSGDKIIEVKVSGTQTNAGNAENVPHNAKICGNGIDKTKNYAISYANGTLKVIPRDIADAQIDMKQTEYVYDGVEHNPKPIIAIDNKTLKINADYELSYTNNRDCGAGTVTITGKENYTGKVEKTFQITPKTPEKDTDYKIALPVDSTYDGKPREASVWTRTGVGEVTVWYNDSTALPVRAGTYNVAVEIASSENFSAVKRMNIGSFTINKRIISLNTTALKVADKTCNGRNDDARISGLAFSNLPEGAALSEGTDYTLSTRYASAEAGEWDVTVTVTLTNKNYTLEDESCTVNGKILPKMVELIVSAKDAVYTGLPHSESNLTCSGTSAPTYRYYADSNGTQSNQLDGAPINAGTYWVEAYAPETSSTASATSQAVRFHIEKAPLCIRAKDKTITYGETLSDNGAEINGFVNNENETVLWGLNYAFGYAQFSDIGTYTIIPMDAQAENYKITYENGVLTVQPKPVEIKWNSESLFYYDGTPKLVTAEAIGAVNGDALTVIIEDGSRTEIGSYTARAVALAGGKAGNYVLPEAQTFSFQIKKALETATVTPSTVTAVIDGLTIRLTGFATEPITVSAPDAVAAGDTLTIHGVTYMIDRSAVDMRRAEIAFVFADSSAQTSVYGAGDIGTAFPTDSKRGYMFDGWKIGDKTYTTLTEEALTRLNGTQTATPVFTAQQSGGTSGSGGGGGPVRTPTGAVTAAKSEHGEVSITPKNAAKGSTVMIKAVPKEGYALKTIAVTDQSGKQVAVTEKDGRFTFVMPACNVTLTPIFERQPAQNVSFDDVKPTEWYADAVRCVVEKGLMSGTGTDAFSPDGTTTRGMLMTILARYAGADTTGGASWYEKGMAWAQSAGISDGRAPEAGITREQLVTMLYRYADVPEAGGTLDAFADADTVSAYAVDAMRWAATNGIVNGSHGRLNPQGNATRAQVAAMLMRFCEKMER</sequence>
<dbReference type="Proteomes" id="UP001298753">
    <property type="component" value="Unassembled WGS sequence"/>
</dbReference>
<comment type="caution">
    <text evidence="4">The sequence shown here is derived from an EMBL/GenBank/DDBJ whole genome shotgun (WGS) entry which is preliminary data.</text>
</comment>
<feature type="domain" description="SLH" evidence="3">
    <location>
        <begin position="1059"/>
        <end position="1122"/>
    </location>
</feature>
<keyword evidence="2" id="KW-0732">Signal</keyword>
<dbReference type="InterPro" id="IPR041286">
    <property type="entry name" value="MBG_2"/>
</dbReference>
<dbReference type="GeneID" id="98660453"/>
<dbReference type="Pfam" id="PF18676">
    <property type="entry name" value="MBG_2"/>
    <property type="match status" value="2"/>
</dbReference>
<proteinExistence type="predicted"/>